<protein>
    <submittedName>
        <fullName evidence="2">Uncharacterized protein</fullName>
    </submittedName>
</protein>
<proteinExistence type="predicted"/>
<name>A0A8S9X472_APOLU</name>
<dbReference type="AlphaFoldDB" id="A0A8S9X472"/>
<organism evidence="2 3">
    <name type="scientific">Apolygus lucorum</name>
    <name type="common">Small green plant bug</name>
    <name type="synonym">Lygocoris lucorum</name>
    <dbReference type="NCBI Taxonomy" id="248454"/>
    <lineage>
        <taxon>Eukaryota</taxon>
        <taxon>Metazoa</taxon>
        <taxon>Ecdysozoa</taxon>
        <taxon>Arthropoda</taxon>
        <taxon>Hexapoda</taxon>
        <taxon>Insecta</taxon>
        <taxon>Pterygota</taxon>
        <taxon>Neoptera</taxon>
        <taxon>Paraneoptera</taxon>
        <taxon>Hemiptera</taxon>
        <taxon>Heteroptera</taxon>
        <taxon>Panheteroptera</taxon>
        <taxon>Cimicomorpha</taxon>
        <taxon>Miridae</taxon>
        <taxon>Mirini</taxon>
        <taxon>Apolygus</taxon>
    </lineage>
</organism>
<reference evidence="2" key="1">
    <citation type="journal article" date="2021" name="Mol. Ecol. Resour.">
        <title>Apolygus lucorum genome provides insights into omnivorousness and mesophyll feeding.</title>
        <authorList>
            <person name="Liu Y."/>
            <person name="Liu H."/>
            <person name="Wang H."/>
            <person name="Huang T."/>
            <person name="Liu B."/>
            <person name="Yang B."/>
            <person name="Yin L."/>
            <person name="Li B."/>
            <person name="Zhang Y."/>
            <person name="Zhang S."/>
            <person name="Jiang F."/>
            <person name="Zhang X."/>
            <person name="Ren Y."/>
            <person name="Wang B."/>
            <person name="Wang S."/>
            <person name="Lu Y."/>
            <person name="Wu K."/>
            <person name="Fan W."/>
            <person name="Wang G."/>
        </authorList>
    </citation>
    <scope>NUCLEOTIDE SEQUENCE</scope>
    <source>
        <strain evidence="2">12Hb</strain>
    </source>
</reference>
<accession>A0A8S9X472</accession>
<comment type="caution">
    <text evidence="2">The sequence shown here is derived from an EMBL/GenBank/DDBJ whole genome shotgun (WGS) entry which is preliminary data.</text>
</comment>
<dbReference type="EMBL" id="WIXP02000010">
    <property type="protein sequence ID" value="KAF6203777.1"/>
    <property type="molecule type" value="Genomic_DNA"/>
</dbReference>
<evidence type="ECO:0000313" key="3">
    <source>
        <dbReference type="Proteomes" id="UP000466442"/>
    </source>
</evidence>
<keyword evidence="3" id="KW-1185">Reference proteome</keyword>
<evidence type="ECO:0000313" key="2">
    <source>
        <dbReference type="EMBL" id="KAF6203777.1"/>
    </source>
</evidence>
<sequence>MQKLNAQVLRIYPLLSYDSSRRIHHESKSSSETRFTVADVSSMKNAYSVVQNSDIMAKRNKKPTVRRQDRLGLTKLKIGKSNKGLKMEEQIDKTRSFTTGNNILNEQTVISDHRDSNVMDGSSSREQDLVQSSSSPADYTRTQERSVAVETLPKSDSEVTLSDLLIDLNDIKMEMIPPQTTENTIIVSPNISDIPQVSKLTTEKDNLLIEPKNDLSLPGTSLNNRRSYTHISQIY</sequence>
<dbReference type="Proteomes" id="UP000466442">
    <property type="component" value="Unassembled WGS sequence"/>
</dbReference>
<feature type="region of interest" description="Disordered" evidence="1">
    <location>
        <begin position="110"/>
        <end position="144"/>
    </location>
</feature>
<gene>
    <name evidence="2" type="ORF">GE061_002112</name>
</gene>
<feature type="compositionally biased region" description="Basic and acidic residues" evidence="1">
    <location>
        <begin position="111"/>
        <end position="128"/>
    </location>
</feature>
<evidence type="ECO:0000256" key="1">
    <source>
        <dbReference type="SAM" id="MobiDB-lite"/>
    </source>
</evidence>